<evidence type="ECO:0000313" key="6">
    <source>
        <dbReference type="EMBL" id="BAT31051.1"/>
    </source>
</evidence>
<protein>
    <submittedName>
        <fullName evidence="6">Putative TetR/AcrR-family transcriptional regulator</fullName>
    </submittedName>
</protein>
<dbReference type="Pfam" id="PF00440">
    <property type="entry name" value="TetR_N"/>
    <property type="match status" value="1"/>
</dbReference>
<keyword evidence="1" id="KW-0805">Transcription regulation</keyword>
<dbReference type="OrthoDB" id="9795011at2"/>
<evidence type="ECO:0000256" key="3">
    <source>
        <dbReference type="ARBA" id="ARBA00023163"/>
    </source>
</evidence>
<dbReference type="SUPFAM" id="SSF46689">
    <property type="entry name" value="Homeodomain-like"/>
    <property type="match status" value="1"/>
</dbReference>
<sequence length="201" mass="22637">MPSRDYQMRKRAKAQDETRARIVEATTELHAEQGVISTSYVQIAERAGVGAATVYRHFPTPGSLFEACGATIWDRIKPPLPEQAPEVMAGWKPGRPRLERLVDELDRFFERAAVWIEVAARDRDRVPELSAFLDQVDAGIEALVREALAPDAGTRDVGVVAALCDIAVWQRFRKLDERPEEVRTILVGLLECSMARSRRRI</sequence>
<dbReference type="InterPro" id="IPR050109">
    <property type="entry name" value="HTH-type_TetR-like_transc_reg"/>
</dbReference>
<dbReference type="InterPro" id="IPR001647">
    <property type="entry name" value="HTH_TetR"/>
</dbReference>
<dbReference type="PRINTS" id="PR00455">
    <property type="entry name" value="HTHTETR"/>
</dbReference>
<dbReference type="PROSITE" id="PS50977">
    <property type="entry name" value="HTH_TETR_2"/>
    <property type="match status" value="1"/>
</dbReference>
<feature type="domain" description="HTH tetR-type" evidence="5">
    <location>
        <begin position="16"/>
        <end position="76"/>
    </location>
</feature>
<evidence type="ECO:0000256" key="2">
    <source>
        <dbReference type="ARBA" id="ARBA00023125"/>
    </source>
</evidence>
<proteinExistence type="predicted"/>
<dbReference type="AlphaFoldDB" id="A0A0P0ZA68"/>
<dbReference type="InterPro" id="IPR009057">
    <property type="entry name" value="Homeodomain-like_sf"/>
</dbReference>
<dbReference type="Gene3D" id="1.10.357.10">
    <property type="entry name" value="Tetracycline Repressor, domain 2"/>
    <property type="match status" value="1"/>
</dbReference>
<accession>A0A0P0ZA68</accession>
<organism evidence="6">
    <name type="scientific">Fulvimarina pelagi</name>
    <dbReference type="NCBI Taxonomy" id="217511"/>
    <lineage>
        <taxon>Bacteria</taxon>
        <taxon>Pseudomonadati</taxon>
        <taxon>Pseudomonadota</taxon>
        <taxon>Alphaproteobacteria</taxon>
        <taxon>Hyphomicrobiales</taxon>
        <taxon>Aurantimonadaceae</taxon>
        <taxon>Fulvimarina</taxon>
    </lineage>
</organism>
<reference evidence="6" key="1">
    <citation type="journal article" date="2015" name="Proc. Natl. Acad. Sci. U.S.A.">
        <title>Bacterial clade with the ribosomal RNA operon on a small plasmid rather than the chromosome.</title>
        <authorList>
            <person name="Anda M."/>
            <person name="Ohtsubo Y."/>
            <person name="Okubo T."/>
            <person name="Sugawara M."/>
            <person name="Nagata Y."/>
            <person name="Tsuda M."/>
            <person name="Minamisawa K."/>
            <person name="Mitsui H."/>
        </authorList>
    </citation>
    <scope>NUCLEOTIDE SEQUENCE</scope>
    <source>
        <strain evidence="6">DSM 15513</strain>
    </source>
</reference>
<keyword evidence="3" id="KW-0804">Transcription</keyword>
<dbReference type="GO" id="GO:0000976">
    <property type="term" value="F:transcription cis-regulatory region binding"/>
    <property type="evidence" value="ECO:0007669"/>
    <property type="project" value="TreeGrafter"/>
</dbReference>
<dbReference type="PANTHER" id="PTHR30055">
    <property type="entry name" value="HTH-TYPE TRANSCRIPTIONAL REGULATOR RUTR"/>
    <property type="match status" value="1"/>
</dbReference>
<evidence type="ECO:0000256" key="4">
    <source>
        <dbReference type="PROSITE-ProRule" id="PRU00335"/>
    </source>
</evidence>
<evidence type="ECO:0000256" key="1">
    <source>
        <dbReference type="ARBA" id="ARBA00023015"/>
    </source>
</evidence>
<keyword evidence="2 4" id="KW-0238">DNA-binding</keyword>
<feature type="DNA-binding region" description="H-T-H motif" evidence="4">
    <location>
        <begin position="39"/>
        <end position="58"/>
    </location>
</feature>
<name>A0A0P0ZA68_9HYPH</name>
<dbReference type="PANTHER" id="PTHR30055:SF234">
    <property type="entry name" value="HTH-TYPE TRANSCRIPTIONAL REGULATOR BETI"/>
    <property type="match status" value="1"/>
</dbReference>
<dbReference type="EMBL" id="LC066397">
    <property type="protein sequence ID" value="BAT31051.1"/>
    <property type="molecule type" value="Genomic_DNA"/>
</dbReference>
<evidence type="ECO:0000259" key="5">
    <source>
        <dbReference type="PROSITE" id="PS50977"/>
    </source>
</evidence>
<dbReference type="GO" id="GO:0003700">
    <property type="term" value="F:DNA-binding transcription factor activity"/>
    <property type="evidence" value="ECO:0007669"/>
    <property type="project" value="TreeGrafter"/>
</dbReference>